<protein>
    <recommendedName>
        <fullName evidence="3">TetR family transcriptional regulator</fullName>
    </recommendedName>
</protein>
<gene>
    <name evidence="1" type="ORF">GCM10010246_05430</name>
</gene>
<name>A0ABP5S8H2_9ACTN</name>
<reference evidence="2" key="1">
    <citation type="journal article" date="2019" name="Int. J. Syst. Evol. Microbiol.">
        <title>The Global Catalogue of Microorganisms (GCM) 10K type strain sequencing project: providing services to taxonomists for standard genome sequencing and annotation.</title>
        <authorList>
            <consortium name="The Broad Institute Genomics Platform"/>
            <consortium name="The Broad Institute Genome Sequencing Center for Infectious Disease"/>
            <person name="Wu L."/>
            <person name="Ma J."/>
        </authorList>
    </citation>
    <scope>NUCLEOTIDE SEQUENCE [LARGE SCALE GENOMIC DNA]</scope>
    <source>
        <strain evidence="2">JCM 4316</strain>
    </source>
</reference>
<sequence>MPIDVDEAARVSEIARATIRVAGQRGSRGVTLRSVADQLGRSTAFITNFVPSRAQLIVNALEYAQEEWKADRQGRLSGAIGAERLAGLARWMCSTSEDDGILRSLWVEAIADIRASTMAYDVIRSVTDDTYVEFLRASRESGLAEAEQIADTLYLFCRGFHIKSVEDPEGWTDARANSALEHLLKVLVFQGATRAEQPPAHE</sequence>
<dbReference type="Gene3D" id="1.10.357.10">
    <property type="entry name" value="Tetracycline Repressor, domain 2"/>
    <property type="match status" value="1"/>
</dbReference>
<dbReference type="SUPFAM" id="SSF46689">
    <property type="entry name" value="Homeodomain-like"/>
    <property type="match status" value="1"/>
</dbReference>
<proteinExistence type="predicted"/>
<comment type="caution">
    <text evidence="1">The sequence shown here is derived from an EMBL/GenBank/DDBJ whole genome shotgun (WGS) entry which is preliminary data.</text>
</comment>
<organism evidence="1 2">
    <name type="scientific">Streptomyces cuspidosporus</name>
    <dbReference type="NCBI Taxonomy" id="66882"/>
    <lineage>
        <taxon>Bacteria</taxon>
        <taxon>Bacillati</taxon>
        <taxon>Actinomycetota</taxon>
        <taxon>Actinomycetes</taxon>
        <taxon>Kitasatosporales</taxon>
        <taxon>Streptomycetaceae</taxon>
        <taxon>Streptomyces</taxon>
    </lineage>
</organism>
<evidence type="ECO:0008006" key="3">
    <source>
        <dbReference type="Google" id="ProtNLM"/>
    </source>
</evidence>
<evidence type="ECO:0000313" key="2">
    <source>
        <dbReference type="Proteomes" id="UP001500253"/>
    </source>
</evidence>
<dbReference type="Proteomes" id="UP001500253">
    <property type="component" value="Unassembled WGS sequence"/>
</dbReference>
<dbReference type="EMBL" id="BAAASD010000001">
    <property type="protein sequence ID" value="GAA2326658.1"/>
    <property type="molecule type" value="Genomic_DNA"/>
</dbReference>
<accession>A0ABP5S8H2</accession>
<dbReference type="RefSeq" id="WP_346172827.1">
    <property type="nucleotide sequence ID" value="NZ_BAAASD010000001.1"/>
</dbReference>
<dbReference type="InterPro" id="IPR009057">
    <property type="entry name" value="Homeodomain-like_sf"/>
</dbReference>
<evidence type="ECO:0000313" key="1">
    <source>
        <dbReference type="EMBL" id="GAA2326658.1"/>
    </source>
</evidence>
<keyword evidence="2" id="KW-1185">Reference proteome</keyword>